<dbReference type="PANTHER" id="PTHR28572:SF1">
    <property type="entry name" value="COILED-COIL DOMAIN-CONTAINING PROTEIN 103"/>
    <property type="match status" value="1"/>
</dbReference>
<sequence length="275" mass="31466">MSSSNEVKFRQINLKRKQLGLVAIETRSECKRLHKPSVTTALQMDESETINFSALERELEAAVAADKKYQRENDAKFRAIHQKVASYEEFRDIVQASHLKPLDRKDKVGGRRYQPWNSLASSSGHKVSSQTDIIEDPQSLPETAAEFNRVWRRHNRSGAEKYNFLLTLGGKQLGVIFKNEIAFGLLGELLLVLSENFITKDQASLTDILYHLSQTKRFWLNVDFLSKKERDGCVELFQKLLIMEDPGVEMGKEDGVENEKAQCIKSLMKVYNVQI</sequence>
<dbReference type="Pfam" id="PF13877">
    <property type="entry name" value="RPAP3_C"/>
    <property type="match status" value="1"/>
</dbReference>
<proteinExistence type="inferred from homology"/>
<dbReference type="AlphaFoldDB" id="A0AAD8G255"/>
<protein>
    <submittedName>
        <fullName evidence="13">Coiled-coil domain-containing protein 103 isoform X1</fullName>
    </submittedName>
</protein>
<evidence type="ECO:0000256" key="5">
    <source>
        <dbReference type="ARBA" id="ARBA00022490"/>
    </source>
</evidence>
<keyword evidence="5" id="KW-0963">Cytoplasm</keyword>
<evidence type="ECO:0000256" key="2">
    <source>
        <dbReference type="ARBA" id="ARBA00004230"/>
    </source>
</evidence>
<dbReference type="GO" id="GO:0031514">
    <property type="term" value="C:motile cilium"/>
    <property type="evidence" value="ECO:0007669"/>
    <property type="project" value="UniProtKB-SubCell"/>
</dbReference>
<comment type="function">
    <text evidence="1">Dynein-attachment factor required for cilia motility.</text>
</comment>
<dbReference type="GO" id="GO:0005576">
    <property type="term" value="C:extracellular region"/>
    <property type="evidence" value="ECO:0007669"/>
    <property type="project" value="GOC"/>
</dbReference>
<dbReference type="InterPro" id="IPR042422">
    <property type="entry name" value="CC103"/>
</dbReference>
<keyword evidence="9" id="KW-0966">Cell projection</keyword>
<comment type="subunit">
    <text evidence="4">Homodimer.</text>
</comment>
<dbReference type="InterPro" id="IPR025986">
    <property type="entry name" value="RPAP3-like_C"/>
</dbReference>
<dbReference type="PANTHER" id="PTHR28572">
    <property type="entry name" value="COILED-COIL DOMAIN-CONTAINING PROTEIN 103"/>
    <property type="match status" value="1"/>
</dbReference>
<evidence type="ECO:0000256" key="6">
    <source>
        <dbReference type="ARBA" id="ARBA00022794"/>
    </source>
</evidence>
<accession>A0AAD8G255</accession>
<evidence type="ECO:0000256" key="7">
    <source>
        <dbReference type="ARBA" id="ARBA00022846"/>
    </source>
</evidence>
<dbReference type="GO" id="GO:0003351">
    <property type="term" value="P:epithelial cilium movement involved in extracellular fluid movement"/>
    <property type="evidence" value="ECO:0007669"/>
    <property type="project" value="TreeGrafter"/>
</dbReference>
<keyword evidence="7" id="KW-0282">Flagellum</keyword>
<dbReference type="GO" id="GO:0036159">
    <property type="term" value="P:inner dynein arm assembly"/>
    <property type="evidence" value="ECO:0007669"/>
    <property type="project" value="TreeGrafter"/>
</dbReference>
<evidence type="ECO:0000313" key="13">
    <source>
        <dbReference type="EMBL" id="KAK1160307.1"/>
    </source>
</evidence>
<dbReference type="Pfam" id="PF15867">
    <property type="entry name" value="Dynein_attach_N"/>
    <property type="match status" value="1"/>
</dbReference>
<evidence type="ECO:0000256" key="4">
    <source>
        <dbReference type="ARBA" id="ARBA00011738"/>
    </source>
</evidence>
<evidence type="ECO:0000256" key="8">
    <source>
        <dbReference type="ARBA" id="ARBA00023069"/>
    </source>
</evidence>
<organism evidence="13 14">
    <name type="scientific">Acipenser oxyrinchus oxyrinchus</name>
    <dbReference type="NCBI Taxonomy" id="40147"/>
    <lineage>
        <taxon>Eukaryota</taxon>
        <taxon>Metazoa</taxon>
        <taxon>Chordata</taxon>
        <taxon>Craniata</taxon>
        <taxon>Vertebrata</taxon>
        <taxon>Euteleostomi</taxon>
        <taxon>Actinopterygii</taxon>
        <taxon>Chondrostei</taxon>
        <taxon>Acipenseriformes</taxon>
        <taxon>Acipenseridae</taxon>
        <taxon>Acipenser</taxon>
    </lineage>
</organism>
<comment type="caution">
    <text evidence="13">The sequence shown here is derived from an EMBL/GenBank/DDBJ whole genome shotgun (WGS) entry which is preliminary data.</text>
</comment>
<evidence type="ECO:0000256" key="10">
    <source>
        <dbReference type="ARBA" id="ARBA00049986"/>
    </source>
</evidence>
<feature type="domain" description="Dynein attachment factor N-terminal" evidence="12">
    <location>
        <begin position="50"/>
        <end position="117"/>
    </location>
</feature>
<comment type="similarity">
    <text evidence="10">Belongs to the DNAAF19/PR46b family.</text>
</comment>
<keyword evidence="6" id="KW-0970">Cilium biogenesis/degradation</keyword>
<keyword evidence="8" id="KW-0969">Cilium</keyword>
<name>A0AAD8G255_ACIOX</name>
<dbReference type="GO" id="GO:0007368">
    <property type="term" value="P:determination of left/right symmetry"/>
    <property type="evidence" value="ECO:0007669"/>
    <property type="project" value="TreeGrafter"/>
</dbReference>
<evidence type="ECO:0000256" key="1">
    <source>
        <dbReference type="ARBA" id="ARBA00004048"/>
    </source>
</evidence>
<dbReference type="InterPro" id="IPR031733">
    <property type="entry name" value="Dynein_attach_N"/>
</dbReference>
<reference evidence="13" key="1">
    <citation type="submission" date="2022-02" db="EMBL/GenBank/DDBJ databases">
        <title>Atlantic sturgeon de novo genome assembly.</title>
        <authorList>
            <person name="Stock M."/>
            <person name="Klopp C."/>
            <person name="Guiguen Y."/>
            <person name="Cabau C."/>
            <person name="Parinello H."/>
            <person name="Santidrian Yebra-Pimentel E."/>
            <person name="Kuhl H."/>
            <person name="Dirks R.P."/>
            <person name="Guessner J."/>
            <person name="Wuertz S."/>
            <person name="Du K."/>
            <person name="Schartl M."/>
        </authorList>
    </citation>
    <scope>NUCLEOTIDE SEQUENCE</scope>
    <source>
        <strain evidence="13">STURGEONOMICS-FGT-2020</strain>
        <tissue evidence="13">Whole blood</tissue>
    </source>
</reference>
<feature type="domain" description="RNA-polymerase II-associated protein 3-like C-terminal" evidence="11">
    <location>
        <begin position="141"/>
        <end position="230"/>
    </location>
</feature>
<dbReference type="Proteomes" id="UP001230051">
    <property type="component" value="Unassembled WGS sequence"/>
</dbReference>
<evidence type="ECO:0000259" key="11">
    <source>
        <dbReference type="Pfam" id="PF13877"/>
    </source>
</evidence>
<evidence type="ECO:0000313" key="14">
    <source>
        <dbReference type="Proteomes" id="UP001230051"/>
    </source>
</evidence>
<gene>
    <name evidence="13" type="primary">Ccdc103</name>
    <name evidence="13" type="ORF">AOXY_G20441</name>
</gene>
<keyword evidence="14" id="KW-1185">Reference proteome</keyword>
<evidence type="ECO:0000256" key="3">
    <source>
        <dbReference type="ARBA" id="ARBA00004496"/>
    </source>
</evidence>
<comment type="subcellular location">
    <subcellularLocation>
        <location evidence="2">Cell projection</location>
        <location evidence="2">Cilium</location>
        <location evidence="2">Flagellum</location>
    </subcellularLocation>
    <subcellularLocation>
        <location evidence="3">Cytoplasm</location>
    </subcellularLocation>
</comment>
<dbReference type="EMBL" id="JAGXEW010000020">
    <property type="protein sequence ID" value="KAK1160307.1"/>
    <property type="molecule type" value="Genomic_DNA"/>
</dbReference>
<dbReference type="GO" id="GO:0036157">
    <property type="term" value="C:outer dynein arm"/>
    <property type="evidence" value="ECO:0007669"/>
    <property type="project" value="InterPro"/>
</dbReference>
<evidence type="ECO:0000256" key="9">
    <source>
        <dbReference type="ARBA" id="ARBA00023273"/>
    </source>
</evidence>
<evidence type="ECO:0000259" key="12">
    <source>
        <dbReference type="Pfam" id="PF15867"/>
    </source>
</evidence>